<dbReference type="Proteomes" id="UP000184066">
    <property type="component" value="Unassembled WGS sequence"/>
</dbReference>
<dbReference type="NCBIfam" id="TIGR03506">
    <property type="entry name" value="FlgEFG_subfam"/>
    <property type="match status" value="1"/>
</dbReference>
<dbReference type="GO" id="GO:0030694">
    <property type="term" value="C:bacterial-type flagellum basal body, rod"/>
    <property type="evidence" value="ECO:0007669"/>
    <property type="project" value="UniProtKB-UniRule"/>
</dbReference>
<dbReference type="NCBIfam" id="NF009332">
    <property type="entry name" value="PRK12690.1"/>
    <property type="match status" value="1"/>
</dbReference>
<comment type="subunit">
    <text evidence="4">The basal body constitutes a major portion of the flagellar organelle and consists of five rings (E,L,P,S, and M) mounted on a central rod. The rod consists of about 26 subunits of FlgG in the distal portion, and FlgB, FlgC and FlgF are thought to build up the proximal portion of the rod with about 6 subunits each.</text>
</comment>
<evidence type="ECO:0000256" key="1">
    <source>
        <dbReference type="ARBA" id="ARBA00004117"/>
    </source>
</evidence>
<name>A0A1M7T6B0_9RHOB</name>
<dbReference type="EMBL" id="FRDL01000004">
    <property type="protein sequence ID" value="SHN66236.1"/>
    <property type="molecule type" value="Genomic_DNA"/>
</dbReference>
<feature type="domain" description="Flagellar hook protein FlgE/F/G-like D1" evidence="6">
    <location>
        <begin position="82"/>
        <end position="148"/>
    </location>
</feature>
<keyword evidence="7" id="KW-0282">Flagellum</keyword>
<dbReference type="PANTHER" id="PTHR30435">
    <property type="entry name" value="FLAGELLAR PROTEIN"/>
    <property type="match status" value="1"/>
</dbReference>
<sequence>MDNSVYVSVTRLRSLTNLIDITASNIANMASTGFKKEGALFSEFVKKADVEGGSISMADARVRTTDLSQGELSLTGGVYDLAIVGDGFFRIMTPSGEALTRAGAFSRNADGELVTADGHRVLDEGGAPIFVSPEARSISVAPNGTISADGAPVAVIGVVRPTDPTKLERLHGSLFVSDSGTEPAGDFSIHQGYIEKSNVQPVLEMANMVKIQRAYELGQSLMDAEDERIRSAVRTLGAQS</sequence>
<evidence type="ECO:0000313" key="7">
    <source>
        <dbReference type="EMBL" id="SHN66236.1"/>
    </source>
</evidence>
<comment type="subcellular location">
    <subcellularLocation>
        <location evidence="1 4">Bacterial flagellum basal body</location>
    </subcellularLocation>
</comment>
<evidence type="ECO:0000256" key="2">
    <source>
        <dbReference type="ARBA" id="ARBA00009677"/>
    </source>
</evidence>
<dbReference type="PANTHER" id="PTHR30435:SF19">
    <property type="entry name" value="FLAGELLAR BASAL-BODY ROD PROTEIN FLGG"/>
    <property type="match status" value="1"/>
</dbReference>
<dbReference type="InterPro" id="IPR012836">
    <property type="entry name" value="FlgF"/>
</dbReference>
<protein>
    <recommendedName>
        <fullName evidence="4">Flagellar basal-body rod protein FlgF</fullName>
    </recommendedName>
</protein>
<keyword evidence="7" id="KW-0966">Cell projection</keyword>
<reference evidence="7 8" key="1">
    <citation type="submission" date="2016-12" db="EMBL/GenBank/DDBJ databases">
        <authorList>
            <person name="Song W.-J."/>
            <person name="Kurnit D.M."/>
        </authorList>
    </citation>
    <scope>NUCLEOTIDE SEQUENCE [LARGE SCALE GENOMIC DNA]</scope>
    <source>
        <strain evidence="7 8">CGMCC 1.10808</strain>
    </source>
</reference>
<dbReference type="Pfam" id="PF22692">
    <property type="entry name" value="LlgE_F_G_D1"/>
    <property type="match status" value="1"/>
</dbReference>
<evidence type="ECO:0000259" key="6">
    <source>
        <dbReference type="Pfam" id="PF22692"/>
    </source>
</evidence>
<dbReference type="InterPro" id="IPR010930">
    <property type="entry name" value="Flg_bb/hook_C_dom"/>
</dbReference>
<feature type="domain" description="Flagellar basal-body/hook protein C-terminal" evidence="5">
    <location>
        <begin position="191"/>
        <end position="234"/>
    </location>
</feature>
<dbReference type="NCBIfam" id="TIGR02490">
    <property type="entry name" value="flgF"/>
    <property type="match status" value="1"/>
</dbReference>
<dbReference type="InterPro" id="IPR037925">
    <property type="entry name" value="FlgE/F/G-like"/>
</dbReference>
<dbReference type="OrthoDB" id="9804559at2"/>
<dbReference type="RefSeq" id="WP_072747180.1">
    <property type="nucleotide sequence ID" value="NZ_FOHL01000004.1"/>
</dbReference>
<organism evidence="7 8">
    <name type="scientific">Oceanicella actignis</name>
    <dbReference type="NCBI Taxonomy" id="1189325"/>
    <lineage>
        <taxon>Bacteria</taxon>
        <taxon>Pseudomonadati</taxon>
        <taxon>Pseudomonadota</taxon>
        <taxon>Alphaproteobacteria</taxon>
        <taxon>Rhodobacterales</taxon>
        <taxon>Paracoccaceae</taxon>
        <taxon>Oceanicella</taxon>
    </lineage>
</organism>
<evidence type="ECO:0000256" key="4">
    <source>
        <dbReference type="RuleBase" id="RU362116"/>
    </source>
</evidence>
<dbReference type="Pfam" id="PF06429">
    <property type="entry name" value="Flg_bbr_C"/>
    <property type="match status" value="1"/>
</dbReference>
<dbReference type="SUPFAM" id="SSF117143">
    <property type="entry name" value="Flagellar hook protein flgE"/>
    <property type="match status" value="1"/>
</dbReference>
<keyword evidence="8" id="KW-1185">Reference proteome</keyword>
<keyword evidence="3 4" id="KW-0975">Bacterial flagellum</keyword>
<evidence type="ECO:0000256" key="3">
    <source>
        <dbReference type="ARBA" id="ARBA00023143"/>
    </source>
</evidence>
<evidence type="ECO:0000259" key="5">
    <source>
        <dbReference type="Pfam" id="PF06429"/>
    </source>
</evidence>
<gene>
    <name evidence="7" type="ORF">SAMN05216200_104230</name>
</gene>
<dbReference type="STRING" id="1189325.SAMN04488119_104230"/>
<proteinExistence type="inferred from homology"/>
<accession>A0A1M7T6B0</accession>
<dbReference type="AlphaFoldDB" id="A0A1M7T6B0"/>
<evidence type="ECO:0000313" key="8">
    <source>
        <dbReference type="Proteomes" id="UP000184066"/>
    </source>
</evidence>
<comment type="similarity">
    <text evidence="2 4">Belongs to the flagella basal body rod proteins family.</text>
</comment>
<keyword evidence="7" id="KW-0969">Cilium</keyword>
<dbReference type="InterPro" id="IPR053967">
    <property type="entry name" value="LlgE_F_G-like_D1"/>
</dbReference>
<dbReference type="InterPro" id="IPR020013">
    <property type="entry name" value="Flagellar_FlgE/F/G"/>
</dbReference>
<dbReference type="GO" id="GO:0071978">
    <property type="term" value="P:bacterial-type flagellum-dependent swarming motility"/>
    <property type="evidence" value="ECO:0007669"/>
    <property type="project" value="TreeGrafter"/>
</dbReference>